<dbReference type="Pfam" id="PF00702">
    <property type="entry name" value="Hydrolase"/>
    <property type="match status" value="1"/>
</dbReference>
<dbReference type="NCBIfam" id="TIGR01549">
    <property type="entry name" value="HAD-SF-IA-v1"/>
    <property type="match status" value="1"/>
</dbReference>
<dbReference type="InterPro" id="IPR036412">
    <property type="entry name" value="HAD-like_sf"/>
</dbReference>
<gene>
    <name evidence="5" type="ORF">SAMN02910429_01166</name>
</gene>
<dbReference type="AlphaFoldDB" id="A0A1H9SAI2"/>
<dbReference type="InterPro" id="IPR051400">
    <property type="entry name" value="HAD-like_hydrolase"/>
</dbReference>
<dbReference type="SUPFAM" id="SSF56784">
    <property type="entry name" value="HAD-like"/>
    <property type="match status" value="1"/>
</dbReference>
<name>A0A1H9SAI2_9FIRM</name>
<dbReference type="SFLD" id="SFLDG01129">
    <property type="entry name" value="C1.5:_HAD__Beta-PGM__Phosphata"/>
    <property type="match status" value="1"/>
</dbReference>
<evidence type="ECO:0000313" key="6">
    <source>
        <dbReference type="Proteomes" id="UP000182471"/>
    </source>
</evidence>
<dbReference type="GO" id="GO:0016791">
    <property type="term" value="F:phosphatase activity"/>
    <property type="evidence" value="ECO:0007669"/>
    <property type="project" value="TreeGrafter"/>
</dbReference>
<dbReference type="PANTHER" id="PTHR46470">
    <property type="entry name" value="N-ACYLNEURAMINATE-9-PHOSPHATASE"/>
    <property type="match status" value="1"/>
</dbReference>
<dbReference type="Gene3D" id="3.40.50.1000">
    <property type="entry name" value="HAD superfamily/HAD-like"/>
    <property type="match status" value="1"/>
</dbReference>
<evidence type="ECO:0000256" key="4">
    <source>
        <dbReference type="ARBA" id="ARBA00022842"/>
    </source>
</evidence>
<dbReference type="GO" id="GO:0044281">
    <property type="term" value="P:small molecule metabolic process"/>
    <property type="evidence" value="ECO:0007669"/>
    <property type="project" value="UniProtKB-ARBA"/>
</dbReference>
<dbReference type="SFLD" id="SFLDS00003">
    <property type="entry name" value="Haloacid_Dehalogenase"/>
    <property type="match status" value="1"/>
</dbReference>
<dbReference type="EMBL" id="FOGW01000011">
    <property type="protein sequence ID" value="SER81961.1"/>
    <property type="molecule type" value="Genomic_DNA"/>
</dbReference>
<dbReference type="PRINTS" id="PR00413">
    <property type="entry name" value="HADHALOGNASE"/>
</dbReference>
<reference evidence="6" key="1">
    <citation type="submission" date="2016-10" db="EMBL/GenBank/DDBJ databases">
        <authorList>
            <person name="Varghese N."/>
            <person name="Submissions S."/>
        </authorList>
    </citation>
    <scope>NUCLEOTIDE SEQUENCE [LARGE SCALE GENOMIC DNA]</scope>
    <source>
        <strain evidence="6">S1b</strain>
    </source>
</reference>
<keyword evidence="3 5" id="KW-0378">Hydrolase</keyword>
<evidence type="ECO:0000256" key="3">
    <source>
        <dbReference type="ARBA" id="ARBA00022801"/>
    </source>
</evidence>
<dbReference type="Proteomes" id="UP000182471">
    <property type="component" value="Unassembled WGS sequence"/>
</dbReference>
<dbReference type="InterPro" id="IPR023214">
    <property type="entry name" value="HAD_sf"/>
</dbReference>
<proteinExistence type="predicted"/>
<sequence>MIKTVVLDIDNTIYSFKECDIIAAKKIADYMKINFDMDEGVVLTALEDLKKIQKRRVGLDVGAIHSRVIRYQMLLEKYNLPIFPHTSIMTKIYWECMLDNMKLEKNLAECIDFLKKKNIKIGICTDMTALIQHEKIQKLGLSNKIDFMVSSEESGAEKPSKKMFDLVMYKAKVKPEECLFIGDSISKDVKGPIDYGMYALWYSKYTRDKEMNSTFFKDNKLEVVDYRSLIKGDCGLFESAIEIDKVLNNKDAIAKIINNKIECNEKHDKHMSKNIIFEIKKF</sequence>
<organism evidence="5 6">
    <name type="scientific">Lachnobacterium bovis</name>
    <dbReference type="NCBI Taxonomy" id="140626"/>
    <lineage>
        <taxon>Bacteria</taxon>
        <taxon>Bacillati</taxon>
        <taxon>Bacillota</taxon>
        <taxon>Clostridia</taxon>
        <taxon>Lachnospirales</taxon>
        <taxon>Lachnospiraceae</taxon>
        <taxon>Lachnobacterium</taxon>
    </lineage>
</organism>
<dbReference type="InterPro" id="IPR006439">
    <property type="entry name" value="HAD-SF_hydro_IA"/>
</dbReference>
<keyword evidence="4" id="KW-0460">Magnesium</keyword>
<evidence type="ECO:0000256" key="1">
    <source>
        <dbReference type="ARBA" id="ARBA00001946"/>
    </source>
</evidence>
<dbReference type="PANTHER" id="PTHR46470:SF2">
    <property type="entry name" value="GLYCERALDEHYDE 3-PHOSPHATE PHOSPHATASE"/>
    <property type="match status" value="1"/>
</dbReference>
<comment type="cofactor">
    <cofactor evidence="1">
        <name>Mg(2+)</name>
        <dbReference type="ChEBI" id="CHEBI:18420"/>
    </cofactor>
</comment>
<dbReference type="Gene3D" id="1.10.150.520">
    <property type="match status" value="1"/>
</dbReference>
<keyword evidence="6" id="KW-1185">Reference proteome</keyword>
<evidence type="ECO:0000313" key="5">
    <source>
        <dbReference type="EMBL" id="SER81961.1"/>
    </source>
</evidence>
<protein>
    <submittedName>
        <fullName evidence="5">Putative hydrolase of the HAD superfamily</fullName>
    </submittedName>
</protein>
<dbReference type="RefSeq" id="WP_074730575.1">
    <property type="nucleotide sequence ID" value="NZ_FOGW01000011.1"/>
</dbReference>
<accession>A0A1H9SAI2</accession>
<keyword evidence="2" id="KW-0479">Metal-binding</keyword>
<dbReference type="GO" id="GO:0046872">
    <property type="term" value="F:metal ion binding"/>
    <property type="evidence" value="ECO:0007669"/>
    <property type="project" value="UniProtKB-KW"/>
</dbReference>
<evidence type="ECO:0000256" key="2">
    <source>
        <dbReference type="ARBA" id="ARBA00022723"/>
    </source>
</evidence>